<keyword evidence="5" id="KW-1185">Reference proteome</keyword>
<name>A0A8S1S9L3_9CILI</name>
<comment type="caution">
    <text evidence="4">The sequence shown here is derived from an EMBL/GenBank/DDBJ whole genome shotgun (WGS) entry which is preliminary data.</text>
</comment>
<sequence>MYSSQFSHTTSNQNICGSSVYNDEIFPMSISIPHTIPAITVIFGVKKGIWGISQMILEAKLCSEGCQSCNENQCFDQYLYFFTLNWENVVNSSEGWLTNNVIQTSVITYLQARYLETYGNHLINEIKLNHHQAISLQVKVLVYNSNPTQINIAIDDIIVSTIQYTGGWINYPNGFGYRSIKIFNIHQYPHIHSQAKITISLILSKNNPSLLLFFAIRDFQLFLKSSLFEFICKDYNLVPFDGCFSQIFDCTEGCSNCIRGTCLDCKTGWEYNELEKICIPICGDSLITHFEECDDGNNVPYDGCHLCKYSCPYNCKTCQFGNCLECNVNYSLSLNKKQCLPFCDDTINVFYEIFDDQTQLDRNLKCQQSCQLECKLCINNTCYQCNDGWQLQNNQCHQICGDGLIAINSIELCDDGNFNEIDGCYQCLFECIPYCFFCSDQNTCLICQEFFTLVDNSCIPICGDGIVINSLEDCEDGNDLPYDGCYQCKLSCIENCELCQLGGCEKCNLGYQIKDNFCQKVIEEEIQNQDFNDEFKSIEFCGDGIIQNNESCDDFNLFNLDGCSSTCKVENQWNCKSIDNTSYCYPQTLYKIFYLNNTQSIEYVLLSFTNKLIFNNIIENYTKEITYKIDNLSSNQYELTIFQVSNIEDFDLLDLSFIFKIKFFHSFNFQPNLRVSFKDDLIDLNYFPIVNNEQKISLQQPRVLTKSQIQTAFNLKSLSFWM</sequence>
<dbReference type="EMBL" id="CAJJDO010000004">
    <property type="protein sequence ID" value="CAD8136070.1"/>
    <property type="molecule type" value="Genomic_DNA"/>
</dbReference>
<dbReference type="PANTHER" id="PTHR39767">
    <property type="entry name" value="CALCIUM/CALMODULIN-BINDING MEMBRANE PROTEIN PCM4-RELATED"/>
    <property type="match status" value="1"/>
</dbReference>
<dbReference type="PANTHER" id="PTHR39767:SF2">
    <property type="entry name" value="CHROMOSOME UNDETERMINED SCAFFOLD_1, WHOLE GENOME SHOTGUN SEQUENCE"/>
    <property type="match status" value="1"/>
</dbReference>
<dbReference type="NCBIfam" id="TIGR02232">
    <property type="entry name" value="myxo_disulf_rpt"/>
    <property type="match status" value="3"/>
</dbReference>
<dbReference type="InterPro" id="IPR006212">
    <property type="entry name" value="Furin_repeat"/>
</dbReference>
<dbReference type="AlphaFoldDB" id="A0A8S1S9L3"/>
<dbReference type="Pfam" id="PF13948">
    <property type="entry name" value="DUF4215"/>
    <property type="match status" value="5"/>
</dbReference>
<protein>
    <recommendedName>
        <fullName evidence="6">Insulin-like growth factor binding protein, N-terminal</fullName>
    </recommendedName>
</protein>
<evidence type="ECO:0000256" key="3">
    <source>
        <dbReference type="ARBA" id="ARBA00023157"/>
    </source>
</evidence>
<evidence type="ECO:0000256" key="2">
    <source>
        <dbReference type="ARBA" id="ARBA00022737"/>
    </source>
</evidence>
<dbReference type="OrthoDB" id="298320at2759"/>
<gene>
    <name evidence="4" type="ORF">PPENT_87.1.T0040567</name>
</gene>
<evidence type="ECO:0000256" key="1">
    <source>
        <dbReference type="ARBA" id="ARBA00022729"/>
    </source>
</evidence>
<evidence type="ECO:0000313" key="5">
    <source>
        <dbReference type="Proteomes" id="UP000689195"/>
    </source>
</evidence>
<organism evidence="4 5">
    <name type="scientific">Paramecium pentaurelia</name>
    <dbReference type="NCBI Taxonomy" id="43138"/>
    <lineage>
        <taxon>Eukaryota</taxon>
        <taxon>Sar</taxon>
        <taxon>Alveolata</taxon>
        <taxon>Ciliophora</taxon>
        <taxon>Intramacronucleata</taxon>
        <taxon>Oligohymenophorea</taxon>
        <taxon>Peniculida</taxon>
        <taxon>Parameciidae</taxon>
        <taxon>Paramecium</taxon>
    </lineage>
</organism>
<reference evidence="4" key="1">
    <citation type="submission" date="2021-01" db="EMBL/GenBank/DDBJ databases">
        <authorList>
            <consortium name="Genoscope - CEA"/>
            <person name="William W."/>
        </authorList>
    </citation>
    <scope>NUCLEOTIDE SEQUENCE</scope>
</reference>
<accession>A0A8S1S9L3</accession>
<keyword evidence="3" id="KW-1015">Disulfide bond</keyword>
<evidence type="ECO:0008006" key="6">
    <source>
        <dbReference type="Google" id="ProtNLM"/>
    </source>
</evidence>
<dbReference type="SMART" id="SM00261">
    <property type="entry name" value="FU"/>
    <property type="match status" value="4"/>
</dbReference>
<proteinExistence type="predicted"/>
<dbReference type="Proteomes" id="UP000689195">
    <property type="component" value="Unassembled WGS sequence"/>
</dbReference>
<keyword evidence="2" id="KW-0677">Repeat</keyword>
<evidence type="ECO:0000313" key="4">
    <source>
        <dbReference type="EMBL" id="CAD8136070.1"/>
    </source>
</evidence>
<keyword evidence="1" id="KW-0732">Signal</keyword>
<dbReference type="InterPro" id="IPR011936">
    <property type="entry name" value="Myxo_disulph_rpt"/>
</dbReference>